<dbReference type="Gene3D" id="2.130.10.10">
    <property type="entry name" value="YVTN repeat-like/Quinoprotein amine dehydrogenase"/>
    <property type="match status" value="2"/>
</dbReference>
<keyword evidence="5" id="KW-0812">Transmembrane</keyword>
<dbReference type="InterPro" id="IPR015943">
    <property type="entry name" value="WD40/YVTN_repeat-like_dom_sf"/>
</dbReference>
<keyword evidence="2" id="KW-0677">Repeat</keyword>
<evidence type="ECO:0000256" key="1">
    <source>
        <dbReference type="ARBA" id="ARBA00022574"/>
    </source>
</evidence>
<keyword evidence="8" id="KW-1185">Reference proteome</keyword>
<dbReference type="PROSITE" id="PS50082">
    <property type="entry name" value="WD_REPEATS_2"/>
    <property type="match status" value="5"/>
</dbReference>
<dbReference type="Proteomes" id="UP001556367">
    <property type="component" value="Unassembled WGS sequence"/>
</dbReference>
<dbReference type="PROSITE" id="PS50294">
    <property type="entry name" value="WD_REPEATS_REGION"/>
    <property type="match status" value="2"/>
</dbReference>
<dbReference type="CDD" id="cd00200">
    <property type="entry name" value="WD40"/>
    <property type="match status" value="1"/>
</dbReference>
<evidence type="ECO:0000259" key="6">
    <source>
        <dbReference type="PROSITE" id="PS50897"/>
    </source>
</evidence>
<proteinExistence type="predicted"/>
<feature type="transmembrane region" description="Helical" evidence="5">
    <location>
        <begin position="32"/>
        <end position="55"/>
    </location>
</feature>
<protein>
    <recommendedName>
        <fullName evidence="6">CTLH domain-containing protein</fullName>
    </recommendedName>
</protein>
<reference evidence="8" key="1">
    <citation type="submission" date="2024-06" db="EMBL/GenBank/DDBJ databases">
        <title>Multi-omics analyses provide insights into the biosynthesis of the anticancer antibiotic pleurotin in Hohenbuehelia grisea.</title>
        <authorList>
            <person name="Weaver J.A."/>
            <person name="Alberti F."/>
        </authorList>
    </citation>
    <scope>NUCLEOTIDE SEQUENCE [LARGE SCALE GENOMIC DNA]</scope>
    <source>
        <strain evidence="8">T-177</strain>
    </source>
</reference>
<feature type="repeat" description="WD" evidence="3">
    <location>
        <begin position="345"/>
        <end position="377"/>
    </location>
</feature>
<feature type="repeat" description="WD" evidence="3">
    <location>
        <begin position="304"/>
        <end position="344"/>
    </location>
</feature>
<accession>A0ABR3IU08</accession>
<evidence type="ECO:0000256" key="2">
    <source>
        <dbReference type="ARBA" id="ARBA00022737"/>
    </source>
</evidence>
<dbReference type="InterPro" id="IPR006595">
    <property type="entry name" value="CTLH_C"/>
</dbReference>
<dbReference type="PANTHER" id="PTHR22838">
    <property type="entry name" value="WD REPEAT PROTEIN 26-RELATED"/>
    <property type="match status" value="1"/>
</dbReference>
<evidence type="ECO:0000313" key="7">
    <source>
        <dbReference type="EMBL" id="KAL0946758.1"/>
    </source>
</evidence>
<dbReference type="SMART" id="SM00320">
    <property type="entry name" value="WD40"/>
    <property type="match status" value="6"/>
</dbReference>
<evidence type="ECO:0000256" key="4">
    <source>
        <dbReference type="SAM" id="MobiDB-lite"/>
    </source>
</evidence>
<feature type="compositionally biased region" description="Low complexity" evidence="4">
    <location>
        <begin position="600"/>
        <end position="614"/>
    </location>
</feature>
<feature type="domain" description="CTLH" evidence="6">
    <location>
        <begin position="79"/>
        <end position="136"/>
    </location>
</feature>
<dbReference type="InterPro" id="IPR051350">
    <property type="entry name" value="WD_repeat-ST_regulator"/>
</dbReference>
<evidence type="ECO:0000256" key="5">
    <source>
        <dbReference type="SAM" id="Phobius"/>
    </source>
</evidence>
<dbReference type="PANTHER" id="PTHR22838:SF0">
    <property type="entry name" value="WD REPEAT-CONTAINING PROTEIN 26"/>
    <property type="match status" value="1"/>
</dbReference>
<keyword evidence="5" id="KW-1133">Transmembrane helix</keyword>
<sequence length="647" mass="71678">MGGMSGRWRGLRFRGRRCTMTLPLIARNSSDLWYRVYGMSAICGLLFSYFSLLLLSPQHTSHSSESAATLEAESGYSMEAPEVSEFRQYVLDGQWSKAEAALLQLGDIDEEGLLDAKFLIGRQKYLELLEAQKTTAALSVLRNELAPLNMDSDELHTLSSYMMCSEAEDLRTRANWDGASGSSRRELLSALHRYIPSSVMIPQRRFVTLLSQAYSFQRQRCIYHNSPSPSSNFSLYMDHQCDKAAFPRLTTTILHIHTDEVWNLAWSHDGRYLASAGKDKTAIIWHVGADPEPSTREWAAQHILQDHPYAVGCLTWSKDDTILLTSSEHFIKLWNAKTGVCIRTLDAHTETVTALAWLPDDSGFISGGLDRRIIQWDREGRHRDIWSATAIRVTDLAVTPDFSRLVSVGMDYVAPAGVFAESSPGSAGGHGTDATGSTIVNGRPTSTNRMIVYDMAERQVESSIRLEGQCTSIKVSQNSQYALINHTPNEIHLWDLHAGIFARKFTGQQQGEHVIRSCFGGVEGNFVISGSEDGNVYVWHRDSGTLLEVLAGHGKGSVNSVAWNPCYERMFASCSDDNTIRIWEAPPPSRTQDFSEEATARAAANGASRPMASAKGKGKVREVRARTEESQHESDGVVRPASGMGRS</sequence>
<dbReference type="SUPFAM" id="SSF50978">
    <property type="entry name" value="WD40 repeat-like"/>
    <property type="match status" value="1"/>
</dbReference>
<dbReference type="InterPro" id="IPR054080">
    <property type="entry name" value="TPR1-like_2nd"/>
</dbReference>
<keyword evidence="5" id="KW-0472">Membrane</keyword>
<organism evidence="7 8">
    <name type="scientific">Hohenbuehelia grisea</name>
    <dbReference type="NCBI Taxonomy" id="104357"/>
    <lineage>
        <taxon>Eukaryota</taxon>
        <taxon>Fungi</taxon>
        <taxon>Dikarya</taxon>
        <taxon>Basidiomycota</taxon>
        <taxon>Agaricomycotina</taxon>
        <taxon>Agaricomycetes</taxon>
        <taxon>Agaricomycetidae</taxon>
        <taxon>Agaricales</taxon>
        <taxon>Pleurotineae</taxon>
        <taxon>Pleurotaceae</taxon>
        <taxon>Hohenbuehelia</taxon>
    </lineage>
</organism>
<evidence type="ECO:0000313" key="8">
    <source>
        <dbReference type="Proteomes" id="UP001556367"/>
    </source>
</evidence>
<gene>
    <name evidence="7" type="ORF">HGRIS_012935</name>
</gene>
<keyword evidence="1 3" id="KW-0853">WD repeat</keyword>
<feature type="compositionally biased region" description="Basic and acidic residues" evidence="4">
    <location>
        <begin position="619"/>
        <end position="636"/>
    </location>
</feature>
<feature type="repeat" description="WD" evidence="3">
    <location>
        <begin position="523"/>
        <end position="549"/>
    </location>
</feature>
<dbReference type="Pfam" id="PF21889">
    <property type="entry name" value="TPR1-like_2nd"/>
    <property type="match status" value="1"/>
</dbReference>
<dbReference type="InterPro" id="IPR001680">
    <property type="entry name" value="WD40_rpt"/>
</dbReference>
<dbReference type="SMART" id="SM00668">
    <property type="entry name" value="CTLH"/>
    <property type="match status" value="1"/>
</dbReference>
<evidence type="ECO:0000256" key="3">
    <source>
        <dbReference type="PROSITE-ProRule" id="PRU00221"/>
    </source>
</evidence>
<dbReference type="InterPro" id="IPR036322">
    <property type="entry name" value="WD40_repeat_dom_sf"/>
</dbReference>
<feature type="repeat" description="WD" evidence="3">
    <location>
        <begin position="558"/>
        <end position="584"/>
    </location>
</feature>
<dbReference type="EMBL" id="JASNQZ010000015">
    <property type="protein sequence ID" value="KAL0946758.1"/>
    <property type="molecule type" value="Genomic_DNA"/>
</dbReference>
<dbReference type="PROSITE" id="PS50897">
    <property type="entry name" value="CTLH"/>
    <property type="match status" value="1"/>
</dbReference>
<feature type="repeat" description="WD" evidence="3">
    <location>
        <begin position="254"/>
        <end position="287"/>
    </location>
</feature>
<feature type="region of interest" description="Disordered" evidence="4">
    <location>
        <begin position="586"/>
        <end position="647"/>
    </location>
</feature>
<name>A0ABR3IU08_9AGAR</name>
<dbReference type="Pfam" id="PF00400">
    <property type="entry name" value="WD40"/>
    <property type="match status" value="5"/>
</dbReference>
<comment type="caution">
    <text evidence="7">The sequence shown here is derived from an EMBL/GenBank/DDBJ whole genome shotgun (WGS) entry which is preliminary data.</text>
</comment>